<dbReference type="PANTHER" id="PTHR10217:SF435">
    <property type="entry name" value="POTASSIUM VOLTAGE-GATED CHANNEL PROTEIN EAG"/>
    <property type="match status" value="1"/>
</dbReference>
<dbReference type="Proteomes" id="UP000598467">
    <property type="component" value="Unassembled WGS sequence"/>
</dbReference>
<evidence type="ECO:0000313" key="2">
    <source>
        <dbReference type="EMBL" id="MBD1545451.1"/>
    </source>
</evidence>
<dbReference type="PROSITE" id="PS50042">
    <property type="entry name" value="CNMP_BINDING_3"/>
    <property type="match status" value="1"/>
</dbReference>
<reference evidence="2" key="1">
    <citation type="submission" date="2020-05" db="EMBL/GenBank/DDBJ databases">
        <title>Identification of trans-AT polyketide cluster in two marine bacteria, producers of a novel glutaramide-containing polyketide sesbanimide D and analogs.</title>
        <authorList>
            <person name="Kacar D."/>
            <person name="Rodriguez P."/>
            <person name="Canedo L."/>
            <person name="Gonzalez E."/>
            <person name="Galan B."/>
            <person name="De La Calle F."/>
            <person name="Garcia J.L."/>
        </authorList>
    </citation>
    <scope>NUCLEOTIDE SEQUENCE</scope>
    <source>
        <strain evidence="2">PHM038</strain>
    </source>
</reference>
<dbReference type="PANTHER" id="PTHR10217">
    <property type="entry name" value="VOLTAGE AND LIGAND GATED POTASSIUM CHANNEL"/>
    <property type="match status" value="1"/>
</dbReference>
<dbReference type="Gene3D" id="2.60.120.10">
    <property type="entry name" value="Jelly Rolls"/>
    <property type="match status" value="1"/>
</dbReference>
<dbReference type="EMBL" id="JABFCZ010000004">
    <property type="protein sequence ID" value="MBD1545451.1"/>
    <property type="molecule type" value="Genomic_DNA"/>
</dbReference>
<dbReference type="AlphaFoldDB" id="A0A926S4I7"/>
<dbReference type="SUPFAM" id="SSF51206">
    <property type="entry name" value="cAMP-binding domain-like"/>
    <property type="match status" value="1"/>
</dbReference>
<dbReference type="InterPro" id="IPR014710">
    <property type="entry name" value="RmlC-like_jellyroll"/>
</dbReference>
<dbReference type="InterPro" id="IPR000595">
    <property type="entry name" value="cNMP-bd_dom"/>
</dbReference>
<gene>
    <name evidence="2" type="ORF">HK439_04205</name>
</gene>
<name>A0A926S4I7_9HYPH</name>
<protein>
    <submittedName>
        <fullName evidence="2">Cyclic nucleotide-binding domain-containing protein</fullName>
    </submittedName>
</protein>
<feature type="domain" description="Cyclic nucleotide-binding" evidence="1">
    <location>
        <begin position="13"/>
        <end position="133"/>
    </location>
</feature>
<organism evidence="2 3">
    <name type="scientific">Roseibium aggregatum</name>
    <dbReference type="NCBI Taxonomy" id="187304"/>
    <lineage>
        <taxon>Bacteria</taxon>
        <taxon>Pseudomonadati</taxon>
        <taxon>Pseudomonadota</taxon>
        <taxon>Alphaproteobacteria</taxon>
        <taxon>Hyphomicrobiales</taxon>
        <taxon>Stappiaceae</taxon>
        <taxon>Roseibium</taxon>
    </lineage>
</organism>
<evidence type="ECO:0000313" key="3">
    <source>
        <dbReference type="Proteomes" id="UP000598467"/>
    </source>
</evidence>
<comment type="caution">
    <text evidence="2">The sequence shown here is derived from an EMBL/GenBank/DDBJ whole genome shotgun (WGS) entry which is preliminary data.</text>
</comment>
<sequence length="154" mass="17209">MHGFEEILAQHPVFKGCGQDTVDLLSGCARNEHFRAGETIFSEGDDADKVFLIREGDVAIEISAPQHEPLIVETLNAGDVLGWSWLMPPYKHMSDARALNSVRAVSLDAHCLRTKCGQNPELGYQMYQNFVPHLAARFRALRLQLLDVYGTRKG</sequence>
<dbReference type="GO" id="GO:0005249">
    <property type="term" value="F:voltage-gated potassium channel activity"/>
    <property type="evidence" value="ECO:0007669"/>
    <property type="project" value="TreeGrafter"/>
</dbReference>
<proteinExistence type="predicted"/>
<accession>A0A926S4I7</accession>
<dbReference type="Pfam" id="PF00027">
    <property type="entry name" value="cNMP_binding"/>
    <property type="match status" value="1"/>
</dbReference>
<evidence type="ECO:0000259" key="1">
    <source>
        <dbReference type="PROSITE" id="PS50042"/>
    </source>
</evidence>
<dbReference type="GO" id="GO:0005886">
    <property type="term" value="C:plasma membrane"/>
    <property type="evidence" value="ECO:0007669"/>
    <property type="project" value="TreeGrafter"/>
</dbReference>
<dbReference type="InterPro" id="IPR050818">
    <property type="entry name" value="KCNH_animal-type"/>
</dbReference>
<dbReference type="SMART" id="SM00100">
    <property type="entry name" value="cNMP"/>
    <property type="match status" value="1"/>
</dbReference>
<dbReference type="CDD" id="cd00038">
    <property type="entry name" value="CAP_ED"/>
    <property type="match status" value="1"/>
</dbReference>
<dbReference type="GO" id="GO:0042391">
    <property type="term" value="P:regulation of membrane potential"/>
    <property type="evidence" value="ECO:0007669"/>
    <property type="project" value="TreeGrafter"/>
</dbReference>
<dbReference type="InterPro" id="IPR018490">
    <property type="entry name" value="cNMP-bd_dom_sf"/>
</dbReference>